<proteinExistence type="predicted"/>
<name>A0A7X0JH75_9HYPH</name>
<comment type="caution">
    <text evidence="1">The sequence shown here is derived from an EMBL/GenBank/DDBJ whole genome shotgun (WGS) entry which is preliminary data.</text>
</comment>
<keyword evidence="2" id="KW-1185">Reference proteome</keyword>
<dbReference type="EMBL" id="JACHBU010000002">
    <property type="protein sequence ID" value="MBB6507479.1"/>
    <property type="molecule type" value="Genomic_DNA"/>
</dbReference>
<dbReference type="Proteomes" id="UP000585437">
    <property type="component" value="Unassembled WGS sequence"/>
</dbReference>
<organism evidence="1 2">
    <name type="scientific">Rhizobium soli</name>
    <dbReference type="NCBI Taxonomy" id="424798"/>
    <lineage>
        <taxon>Bacteria</taxon>
        <taxon>Pseudomonadati</taxon>
        <taxon>Pseudomonadota</taxon>
        <taxon>Alphaproteobacteria</taxon>
        <taxon>Hyphomicrobiales</taxon>
        <taxon>Rhizobiaceae</taxon>
        <taxon>Rhizobium/Agrobacterium group</taxon>
        <taxon>Rhizobium</taxon>
    </lineage>
</organism>
<gene>
    <name evidence="1" type="ORF">F4695_000811</name>
</gene>
<evidence type="ECO:0000313" key="1">
    <source>
        <dbReference type="EMBL" id="MBB6507479.1"/>
    </source>
</evidence>
<evidence type="ECO:0000313" key="2">
    <source>
        <dbReference type="Proteomes" id="UP000585437"/>
    </source>
</evidence>
<dbReference type="PROSITE" id="PS51257">
    <property type="entry name" value="PROKAR_LIPOPROTEIN"/>
    <property type="match status" value="1"/>
</dbReference>
<dbReference type="RefSeq" id="WP_092661510.1">
    <property type="nucleotide sequence ID" value="NZ_JACHBU010000002.1"/>
</dbReference>
<accession>A0A7X0JH75</accession>
<dbReference type="AlphaFoldDB" id="A0A7X0JH75"/>
<evidence type="ECO:0008006" key="3">
    <source>
        <dbReference type="Google" id="ProtNLM"/>
    </source>
</evidence>
<protein>
    <recommendedName>
        <fullName evidence="3">Lipoprotein</fullName>
    </recommendedName>
</protein>
<sequence>MRLALLATLAVIGTALTSCQTITPEERRAADQQTCARFGFRPGTDAMARCLLDLELDRRAERRAWRAESDAMMGRPPIVVTRPVYIHRH</sequence>
<reference evidence="1 2" key="1">
    <citation type="submission" date="2020-08" db="EMBL/GenBank/DDBJ databases">
        <title>The Agave Microbiome: Exploring the role of microbial communities in plant adaptations to desert environments.</title>
        <authorList>
            <person name="Partida-Martinez L.P."/>
        </authorList>
    </citation>
    <scope>NUCLEOTIDE SEQUENCE [LARGE SCALE GENOMIC DNA]</scope>
    <source>
        <strain evidence="1 2">AS3.12</strain>
    </source>
</reference>